<evidence type="ECO:0000256" key="1">
    <source>
        <dbReference type="SAM" id="SignalP"/>
    </source>
</evidence>
<feature type="signal peptide" evidence="1">
    <location>
        <begin position="1"/>
        <end position="23"/>
    </location>
</feature>
<comment type="caution">
    <text evidence="2">The sequence shown here is derived from an EMBL/GenBank/DDBJ whole genome shotgun (WGS) entry which is preliminary data.</text>
</comment>
<name>A0A2N5ZMS4_MUIH1</name>
<protein>
    <submittedName>
        <fullName evidence="2">Uncharacterized protein</fullName>
    </submittedName>
</protein>
<keyword evidence="1" id="KW-0732">Signal</keyword>
<organism evidence="2 3">
    <name type="scientific">Muiribacterium halophilum</name>
    <dbReference type="NCBI Taxonomy" id="2053465"/>
    <lineage>
        <taxon>Bacteria</taxon>
        <taxon>Candidatus Muiribacteriota</taxon>
        <taxon>Candidatus Muiribacteriia</taxon>
        <taxon>Candidatus Muiribacteriales</taxon>
        <taxon>Candidatus Muiribacteriaceae</taxon>
        <taxon>Candidatus Muiribacterium</taxon>
    </lineage>
</organism>
<dbReference type="EMBL" id="PKTG01000012">
    <property type="protein sequence ID" value="PLX19987.1"/>
    <property type="molecule type" value="Genomic_DNA"/>
</dbReference>
<evidence type="ECO:0000313" key="2">
    <source>
        <dbReference type="EMBL" id="PLX19987.1"/>
    </source>
</evidence>
<accession>A0A2N5ZMS4</accession>
<gene>
    <name evidence="2" type="ORF">C0601_00500</name>
</gene>
<dbReference type="Proteomes" id="UP000234857">
    <property type="component" value="Unassembled WGS sequence"/>
</dbReference>
<feature type="chain" id="PRO_5014639727" evidence="1">
    <location>
        <begin position="24"/>
        <end position="1864"/>
    </location>
</feature>
<evidence type="ECO:0000313" key="3">
    <source>
        <dbReference type="Proteomes" id="UP000234857"/>
    </source>
</evidence>
<sequence length="1864" mass="211239">MSRKNLLLLTLILTASILSFGLADQLDNVETAYVFINSIVFDQTGNQLLDFTDRYELEDMYPNKVVSAVNVQAPSNALGSNFSSYANIDYGGELKIQLPTFPQDAQSIRVYYKYREWQKSGKFLGGFLGKGKYVYHTKVTTITPSKDGSTSYTLKLHKDQTIYIETIGKEIWFKNHGAPEKYGWWFFGTERTFPLWLAVVEVHNAKIPLVFPKIAIDGHRNIYTTFKSYSPFRSVGGGKYEREMSLTVEKNGQTDMFSIPVGTEQFVKTGVASYDRVGDPLKPKVSLAINPQGSRIYITADKPSSRLYTYDVEQSKLTEKALGFVPEQMTVSTKNREEEWVHYSLAQGLSIAETWGPENAIEDCERYELYKNKVYKTTNMYDIFNGNAAGGDYINIAYKDVWGNNLTFYQPGEGFEYSNTGANTSAQYALGNTPYSWTAMGRRASMGITMGVEVKKGEELFIWERSNFKTEEYEFSVKNGENDFRIETDEAEDYRISYNDKVVTITDVGPTPMKQVQKKKKKWIIWPFWYKWEYYYVWEPDPYLNNPGNFGLTAFYNIACIKLTHVPYESIQYFAADGYGNKYTVRRTFGDYLKWKTSGAVVRNGQAVHFYKRETKFTLYKLDVNNNETELFTSPNIGWSYYYSTESPWPPGSCGCKCVKLSDYIPIYEAVAEADLATMNYSMPPKETGAPIVDIKVTPTDAPLLQMLGVTGELFMNIDENTLVSSVVSPSNDVVFENYDGVEWGQKFLGEFAVPEGKRAAPSGIINTHNPYLFTPNEYYYRYNLINVINDDIDGDLNVPDGATDLSHQYNANVNVTGGGFPSNVVLGRHYNYASAEEADPRRDSRYYVWAIRRLAIYNPFKEGTPNTPSPAPGEDGGESLGDIGNIDDLIANGTLVNAETPWTIINHGARDYTDIEYARKIMQDANVDFISNQEFINQGATLEGFRFQPGTYKFDDGGIYEIMCVAGYRYIDWAAMRAESEAGNLMFWWDEPDYIKDAEPMKPDIEKVIVRAIPPEDRPNLLCAVIDGDTNESPEYNPNKMLSNWQSFDDDSDGIPDHAVVEMNEDFDHKWTLKLVQKDRNGNILSDNAELTFVPNREQQQEIQSEIEPDEINKDTATENGLATADKYSGIAYESSGGMKMHYQWKVETMMDDQVYGFNYYPNVEENTLDIDVPYIQNNYQPWQSRVQETGTEGLILGQDGERRTSAFSTIFNTPILPLHYRVTFTMWYTRIDYFDEDGNLAYPLVDESGQVIGFDCEETIEEIKFYVDVYVKDTTLPRVVLQEPLKDGGTTGDPFPRDIIAYVSDNNPFDSVTQAEYNNIVANFGDKNYVSPGTRAYLLYPRRLDPNKNPADVFEFEDSFADPVDSPENNDGWKWDRPSLDDDKEFAFMSVTNAISGYDIPGLLECTYEVTLFADEEDLKLLMPFDAVTNDLYGHFKYLVVAEDGMRNYFETYRNNIPVEIAGSASSTTFSYPGDGNAYRQMTNRVHVNEDADYENRHTIGVPKNIDDPGMLEENASFIQSMQLNTIDPTPFNAGSFFPDDEGEFLVYKQAGGPAEDGYYGMQEGEIFIKDNDPPEVYLRVTNPKRNITIGYYIYDWNNVDGIDGDDDRLSYPFRDETTYDEAIPGLLALEDEADRGELAVAVGGGDHDFFLDPEIIEIPDGYPTVIDQMQAQTAPWYGQGFIAGGGLAGGITGSEDFHDMVYDFEAVNDLDTLYLEEDGRIKFELAAVDNVNNPIKSGGESSIMLTLGGVYEGDMLEFVDNTVNSATYMTNLEDGTGSTPNLRWDDSASVAGDGRVINYHVFRESTRDEEGDEYLYVRVIDNASDNVDECNEILFVIPVRILNIKLLDTRIHNLRKEDKLK</sequence>
<proteinExistence type="predicted"/>
<reference evidence="2 3" key="1">
    <citation type="submission" date="2017-11" db="EMBL/GenBank/DDBJ databases">
        <title>Genome-resolved metagenomics identifies genetic mobility, metabolic interactions, and unexpected diversity in perchlorate-reducing communities.</title>
        <authorList>
            <person name="Barnum T.P."/>
            <person name="Figueroa I.A."/>
            <person name="Carlstrom C.I."/>
            <person name="Lucas L.N."/>
            <person name="Engelbrektson A.L."/>
            <person name="Coates J.D."/>
        </authorList>
    </citation>
    <scope>NUCLEOTIDE SEQUENCE [LARGE SCALE GENOMIC DNA]</scope>
    <source>
        <strain evidence="2">BM706</strain>
    </source>
</reference>